<dbReference type="EMBL" id="LGSS01000058">
    <property type="protein sequence ID" value="KNF06938.1"/>
    <property type="molecule type" value="Genomic_DNA"/>
</dbReference>
<dbReference type="RefSeq" id="WP_050379143.1">
    <property type="nucleotide sequence ID" value="NZ_LGSS01000058.1"/>
</dbReference>
<evidence type="ECO:0000313" key="2">
    <source>
        <dbReference type="Proteomes" id="UP000037267"/>
    </source>
</evidence>
<keyword evidence="2" id="KW-1185">Reference proteome</keyword>
<organism evidence="1 2">
    <name type="scientific">Gottschalkia purinilytica</name>
    <name type="common">Clostridium purinilyticum</name>
    <dbReference type="NCBI Taxonomy" id="1503"/>
    <lineage>
        <taxon>Bacteria</taxon>
        <taxon>Bacillati</taxon>
        <taxon>Bacillota</taxon>
        <taxon>Tissierellia</taxon>
        <taxon>Tissierellales</taxon>
        <taxon>Gottschalkiaceae</taxon>
        <taxon>Gottschalkia</taxon>
    </lineage>
</organism>
<accession>A0A0L0W5Y4</accession>
<dbReference type="AlphaFoldDB" id="A0A0L0W5Y4"/>
<proteinExistence type="predicted"/>
<name>A0A0L0W5Y4_GOTPU</name>
<dbReference type="STRING" id="1503.CLPU_58c00010"/>
<dbReference type="Proteomes" id="UP000037267">
    <property type="component" value="Unassembled WGS sequence"/>
</dbReference>
<comment type="caution">
    <text evidence="1">The sequence shown here is derived from an EMBL/GenBank/DDBJ whole genome shotgun (WGS) entry which is preliminary data.</text>
</comment>
<reference evidence="2" key="1">
    <citation type="submission" date="2015-07" db="EMBL/GenBank/DDBJ databases">
        <title>Draft genome sequence of the purine-degrading Gottschalkia purinilyticum DSM 1384 (formerly Clostridium purinilyticum).</title>
        <authorList>
            <person name="Poehlein A."/>
            <person name="Schiel-Bengelsdorf B."/>
            <person name="Bengelsdorf F.R."/>
            <person name="Daniel R."/>
            <person name="Duerre P."/>
        </authorList>
    </citation>
    <scope>NUCLEOTIDE SEQUENCE [LARGE SCALE GENOMIC DNA]</scope>
    <source>
        <strain evidence="2">DSM 1384</strain>
    </source>
</reference>
<evidence type="ECO:0000313" key="1">
    <source>
        <dbReference type="EMBL" id="KNF06938.1"/>
    </source>
</evidence>
<protein>
    <submittedName>
        <fullName evidence="1">Uncharacterized protein</fullName>
    </submittedName>
</protein>
<gene>
    <name evidence="1" type="ORF">CLPU_58c00010</name>
</gene>
<sequence>MLDIKRTIENLIGIKVTEDFKNDVICAFDTSEKEIIVSEDESNQHIDYQAYENDEDSPIICIRIENEEIVEAWEA</sequence>